<comment type="caution">
    <text evidence="2">The sequence shown here is derived from an EMBL/GenBank/DDBJ whole genome shotgun (WGS) entry which is preliminary data.</text>
</comment>
<gene>
    <name evidence="2" type="ORF">WMG39_17395</name>
</gene>
<evidence type="ECO:0000256" key="1">
    <source>
        <dbReference type="SAM" id="MobiDB-lite"/>
    </source>
</evidence>
<keyword evidence="3" id="KW-1185">Reference proteome</keyword>
<proteinExistence type="predicted"/>
<dbReference type="InterPro" id="IPR025478">
    <property type="entry name" value="COP23"/>
</dbReference>
<dbReference type="Proteomes" id="UP001384579">
    <property type="component" value="Unassembled WGS sequence"/>
</dbReference>
<accession>A0ABU8YQH2</accession>
<protein>
    <submittedName>
        <fullName evidence="2">COP23 domain-containing protein</fullName>
    </submittedName>
</protein>
<dbReference type="EMBL" id="JBBLXS010000236">
    <property type="protein sequence ID" value="MEK0186611.1"/>
    <property type="molecule type" value="Genomic_DNA"/>
</dbReference>
<evidence type="ECO:0000313" key="2">
    <source>
        <dbReference type="EMBL" id="MEK0186611.1"/>
    </source>
</evidence>
<reference evidence="2 3" key="1">
    <citation type="journal article" date="2020" name="Harmful Algae">
        <title>Molecular and morphological characterization of a novel dihydroanatoxin-a producing Microcoleus species (cyanobacteria) from the Russian River, California, USA.</title>
        <authorList>
            <person name="Conklin K.Y."/>
            <person name="Stancheva R."/>
            <person name="Otten T.G."/>
            <person name="Fadness R."/>
            <person name="Boyer G.L."/>
            <person name="Read B."/>
            <person name="Zhang X."/>
            <person name="Sheath R.G."/>
        </authorList>
    </citation>
    <scope>NUCLEOTIDE SEQUENCE [LARGE SCALE GENOMIC DNA]</scope>
    <source>
        <strain evidence="2 3">PTRS2</strain>
    </source>
</reference>
<organism evidence="2 3">
    <name type="scientific">Microcoleus anatoxicus PTRS2</name>
    <dbReference type="NCBI Taxonomy" id="2705321"/>
    <lineage>
        <taxon>Bacteria</taxon>
        <taxon>Bacillati</taxon>
        <taxon>Cyanobacteriota</taxon>
        <taxon>Cyanophyceae</taxon>
        <taxon>Oscillatoriophycideae</taxon>
        <taxon>Oscillatoriales</taxon>
        <taxon>Microcoleaceae</taxon>
        <taxon>Microcoleus</taxon>
        <taxon>Microcoleus anatoxicus</taxon>
    </lineage>
</organism>
<feature type="region of interest" description="Disordered" evidence="1">
    <location>
        <begin position="157"/>
        <end position="181"/>
    </location>
</feature>
<evidence type="ECO:0000313" key="3">
    <source>
        <dbReference type="Proteomes" id="UP001384579"/>
    </source>
</evidence>
<name>A0ABU8YQH2_9CYAN</name>
<dbReference type="Pfam" id="PF14218">
    <property type="entry name" value="COP23"/>
    <property type="match status" value="1"/>
</dbReference>
<dbReference type="RefSeq" id="WP_340518763.1">
    <property type="nucleotide sequence ID" value="NZ_JBBLXS010000236.1"/>
</dbReference>
<sequence>MLNAICTTLALTWANTISSIGVSNAQELTFFCGTINEEPTIIAQTAQGNIPVIRWVSEDFQVLGINSRSQCEQMAQKLQKDCVKPAEGREPIAVCNIIQGGTSSGGSGLSEQLPPLWGSDSQLSQFPPGKTPTVSVDMQRNLFLNEFPPRVGIPGDRNILPMAPSPTNIKKNDSEPELPLW</sequence>